<organism evidence="7 8">
    <name type="scientific">Anolis carolinensis</name>
    <name type="common">Green anole</name>
    <name type="synonym">American chameleon</name>
    <dbReference type="NCBI Taxonomy" id="28377"/>
    <lineage>
        <taxon>Eukaryota</taxon>
        <taxon>Metazoa</taxon>
        <taxon>Chordata</taxon>
        <taxon>Craniata</taxon>
        <taxon>Vertebrata</taxon>
        <taxon>Euteleostomi</taxon>
        <taxon>Lepidosauria</taxon>
        <taxon>Squamata</taxon>
        <taxon>Bifurcata</taxon>
        <taxon>Unidentata</taxon>
        <taxon>Episquamata</taxon>
        <taxon>Toxicofera</taxon>
        <taxon>Iguania</taxon>
        <taxon>Dactyloidae</taxon>
        <taxon>Anolis</taxon>
    </lineage>
</organism>
<keyword evidence="8" id="KW-1185">Reference proteome</keyword>
<protein>
    <recommendedName>
        <fullName evidence="5">Carboxylic ester hydrolase</fullName>
        <ecNumber evidence="5">3.1.1.-</ecNumber>
    </recommendedName>
</protein>
<evidence type="ECO:0000259" key="6">
    <source>
        <dbReference type="Pfam" id="PF00135"/>
    </source>
</evidence>
<accession>G1KUY8</accession>
<dbReference type="PANTHER" id="PTHR43918:SF4">
    <property type="entry name" value="CARBOXYLIC ESTER HYDROLASE"/>
    <property type="match status" value="1"/>
</dbReference>
<evidence type="ECO:0000313" key="7">
    <source>
        <dbReference type="Ensembl" id="ENSACAP00000018128.2"/>
    </source>
</evidence>
<dbReference type="Bgee" id="ENSACAG00000011139">
    <property type="expression patterns" value="Expressed in lung and 2 other cell types or tissues"/>
</dbReference>
<proteinExistence type="inferred from homology"/>
<dbReference type="PANTHER" id="PTHR43918">
    <property type="entry name" value="ACETYLCHOLINESTERASE"/>
    <property type="match status" value="1"/>
</dbReference>
<dbReference type="InterPro" id="IPR050654">
    <property type="entry name" value="AChE-related_enzymes"/>
</dbReference>
<keyword evidence="2" id="KW-0719">Serine esterase</keyword>
<dbReference type="InterPro" id="IPR019826">
    <property type="entry name" value="Carboxylesterase_B_AS"/>
</dbReference>
<feature type="domain" description="Carboxylesterase type B" evidence="6">
    <location>
        <begin position="23"/>
        <end position="522"/>
    </location>
</feature>
<dbReference type="Gene3D" id="3.40.50.1820">
    <property type="entry name" value="alpha/beta hydrolase"/>
    <property type="match status" value="1"/>
</dbReference>
<reference evidence="7" key="3">
    <citation type="submission" date="2025-09" db="UniProtKB">
        <authorList>
            <consortium name="Ensembl"/>
        </authorList>
    </citation>
    <scope>IDENTIFICATION</scope>
</reference>
<dbReference type="ESTHER" id="anoca-g1kuy8">
    <property type="family name" value="Cholinesterase-like"/>
</dbReference>
<dbReference type="InParanoid" id="G1KUY8"/>
<dbReference type="EC" id="3.1.1.-" evidence="5"/>
<name>G1KUY8_ANOCA</name>
<dbReference type="STRING" id="28377.ENSACAP00000018128"/>
<dbReference type="OrthoDB" id="9000293at2759"/>
<gene>
    <name evidence="7" type="primary">LOC100561946</name>
</gene>
<reference evidence="7 8" key="1">
    <citation type="submission" date="2009-12" db="EMBL/GenBank/DDBJ databases">
        <title>The Genome Sequence of Anolis carolinensis (Green Anole Lizard).</title>
        <authorList>
            <consortium name="The Genome Sequencing Platform"/>
            <person name="Di Palma F."/>
            <person name="Alfoldi J."/>
            <person name="Heiman D."/>
            <person name="Young S."/>
            <person name="Grabherr M."/>
            <person name="Johnson J."/>
            <person name="Lander E.S."/>
            <person name="Lindblad-Toh K."/>
        </authorList>
    </citation>
    <scope>NUCLEOTIDE SEQUENCE [LARGE SCALE GENOMIC DNA]</scope>
    <source>
        <strain evidence="7 8">JBL SC #1</strain>
    </source>
</reference>
<feature type="chain" id="PRO_5005130919" description="Carboxylic ester hydrolase" evidence="5">
    <location>
        <begin position="20"/>
        <end position="555"/>
    </location>
</feature>
<dbReference type="Proteomes" id="UP000001646">
    <property type="component" value="Chromosome 2"/>
</dbReference>
<dbReference type="InterPro" id="IPR029058">
    <property type="entry name" value="AB_hydrolase_fold"/>
</dbReference>
<reference evidence="7" key="2">
    <citation type="submission" date="2025-08" db="UniProtKB">
        <authorList>
            <consortium name="Ensembl"/>
        </authorList>
    </citation>
    <scope>IDENTIFICATION</scope>
</reference>
<keyword evidence="5" id="KW-0732">Signal</keyword>
<dbReference type="GO" id="GO:0019695">
    <property type="term" value="P:choline metabolic process"/>
    <property type="evidence" value="ECO:0000318"/>
    <property type="project" value="GO_Central"/>
</dbReference>
<dbReference type="GO" id="GO:0005615">
    <property type="term" value="C:extracellular space"/>
    <property type="evidence" value="ECO:0000318"/>
    <property type="project" value="GO_Central"/>
</dbReference>
<dbReference type="HOGENOM" id="CLU_006586_13_0_1"/>
<keyword evidence="4" id="KW-1015">Disulfide bond</keyword>
<dbReference type="GeneTree" id="ENSGT00940000157023"/>
<keyword evidence="3 5" id="KW-0378">Hydrolase</keyword>
<dbReference type="GeneID" id="100561946"/>
<evidence type="ECO:0000256" key="3">
    <source>
        <dbReference type="ARBA" id="ARBA00022801"/>
    </source>
</evidence>
<dbReference type="InterPro" id="IPR019819">
    <property type="entry name" value="Carboxylesterase_B_CS"/>
</dbReference>
<dbReference type="GO" id="GO:0005886">
    <property type="term" value="C:plasma membrane"/>
    <property type="evidence" value="ECO:0000318"/>
    <property type="project" value="GO_Central"/>
</dbReference>
<comment type="similarity">
    <text evidence="1 5">Belongs to the type-B carboxylesterase/lipase family.</text>
</comment>
<evidence type="ECO:0000313" key="8">
    <source>
        <dbReference type="Proteomes" id="UP000001646"/>
    </source>
</evidence>
<dbReference type="Pfam" id="PF00135">
    <property type="entry name" value="COesterase"/>
    <property type="match status" value="1"/>
</dbReference>
<dbReference type="PROSITE" id="PS00941">
    <property type="entry name" value="CARBOXYLESTERASE_B_2"/>
    <property type="match status" value="1"/>
</dbReference>
<dbReference type="Ensembl" id="ENSACAT00000022143.3">
    <property type="protein sequence ID" value="ENSACAP00000018128.2"/>
    <property type="gene ID" value="ENSACAG00000011139.4"/>
</dbReference>
<evidence type="ECO:0000256" key="4">
    <source>
        <dbReference type="ARBA" id="ARBA00023157"/>
    </source>
</evidence>
<feature type="signal peptide" evidence="5">
    <location>
        <begin position="1"/>
        <end position="19"/>
    </location>
</feature>
<dbReference type="PROSITE" id="PS00122">
    <property type="entry name" value="CARBOXYLESTERASE_B_1"/>
    <property type="match status" value="1"/>
</dbReference>
<dbReference type="KEGG" id="acs:100561946"/>
<dbReference type="eggNOG" id="KOG4389">
    <property type="taxonomic scope" value="Eukaryota"/>
</dbReference>
<dbReference type="GO" id="GO:0003990">
    <property type="term" value="F:acetylcholinesterase activity"/>
    <property type="evidence" value="ECO:0000318"/>
    <property type="project" value="GO_Central"/>
</dbReference>
<dbReference type="SUPFAM" id="SSF53474">
    <property type="entry name" value="alpha/beta-Hydrolases"/>
    <property type="match status" value="1"/>
</dbReference>
<evidence type="ECO:0000256" key="2">
    <source>
        <dbReference type="ARBA" id="ARBA00022487"/>
    </source>
</evidence>
<evidence type="ECO:0000256" key="1">
    <source>
        <dbReference type="ARBA" id="ARBA00005964"/>
    </source>
</evidence>
<dbReference type="GO" id="GO:0006581">
    <property type="term" value="P:acetylcholine catabolic process"/>
    <property type="evidence" value="ECO:0000318"/>
    <property type="project" value="GO_Central"/>
</dbReference>
<dbReference type="FunFam" id="3.40.50.1820:FF:000029">
    <property type="entry name" value="Acetylcholinesterase"/>
    <property type="match status" value="1"/>
</dbReference>
<dbReference type="AlphaFoldDB" id="G1KUY8"/>
<evidence type="ECO:0000256" key="5">
    <source>
        <dbReference type="RuleBase" id="RU361235"/>
    </source>
</evidence>
<sequence length="555" mass="60372">MSQAFFCLLLLLCLDPGSTSRGDTVVVTSSGPIQGKHIMTESGMVTAFLGIPYAEPPVGELRFQKPRPHQPWSHILEATSFANSCYQESSDPYRYNQVLDSDPIPSVSEDCLFLNIWVPYPLPMGPAAVLVWIHGGGFFMGTGSYDKSLLAATENIIVASLNYRLGALGFLALPPGAPGNAGLWDQHLALHWLKDNIAAFGGDPTRLTLGGQSAGSASVGFHLLSPVSQPVFAQATLQSGAAISPWAWVSPEEAKARGRHLGQMLGCAENDDKGVVNCLQRKDPGEVMRKLPGTEPRNLITTIFVPTTDGEFLPDDPRNLLEARSFPLKPILTGFTTEEGTLFLMDNAPGLSISNESLINHKQLLQGLRLVAPKASQCAIQAAAFLYTLGNNGKERYRNAMVKAAGDHMFLCSVAEVATQMAKAGSPVFAYVFTHHPPYAGAPDWIGATHCAELPYMVGNILSLTRSNLTDPEAEKILSQRVMRYWGQFVRTGSPNEENAQDWPIFTGQNFFRIDIEGSEAKEMSPTLYCGIWDWLEPRDSEMEDIPTSGISGNQ</sequence>
<dbReference type="RefSeq" id="XP_008103821.1">
    <property type="nucleotide sequence ID" value="XM_008105614.2"/>
</dbReference>
<dbReference type="InterPro" id="IPR002018">
    <property type="entry name" value="CarbesteraseB"/>
</dbReference>